<gene>
    <name evidence="2" type="ORF">XNOV1_A002776</name>
</gene>
<dbReference type="EMBL" id="OY660875">
    <property type="protein sequence ID" value="CAJ1069322.1"/>
    <property type="molecule type" value="Genomic_DNA"/>
</dbReference>
<dbReference type="AlphaFoldDB" id="A0AAV1G5M7"/>
<dbReference type="Proteomes" id="UP001178508">
    <property type="component" value="Chromosome 12"/>
</dbReference>
<accession>A0AAV1G5M7</accession>
<feature type="region of interest" description="Disordered" evidence="1">
    <location>
        <begin position="1"/>
        <end position="23"/>
    </location>
</feature>
<keyword evidence="3" id="KW-1185">Reference proteome</keyword>
<sequence>MRKAKRNLRERKNGPRLRDNGLKTSINSMTESVGEIWGPSQAEQVPDQLTGTGCATEEVEEEGSGWRRVKFPCPGGLWGVVVADVTSGPSLPLFLHLCSMSFPPWSHGFLSVLICRFKSITLPLLLHNRQKHNRPQADRPNLF</sequence>
<evidence type="ECO:0000313" key="3">
    <source>
        <dbReference type="Proteomes" id="UP001178508"/>
    </source>
</evidence>
<reference evidence="2" key="1">
    <citation type="submission" date="2023-08" db="EMBL/GenBank/DDBJ databases">
        <authorList>
            <person name="Alioto T."/>
            <person name="Alioto T."/>
            <person name="Gomez Garrido J."/>
        </authorList>
    </citation>
    <scope>NUCLEOTIDE SEQUENCE</scope>
</reference>
<protein>
    <submittedName>
        <fullName evidence="2">Uncharacterized protein</fullName>
    </submittedName>
</protein>
<organism evidence="2 3">
    <name type="scientific">Xyrichtys novacula</name>
    <name type="common">Pearly razorfish</name>
    <name type="synonym">Hemipteronotus novacula</name>
    <dbReference type="NCBI Taxonomy" id="13765"/>
    <lineage>
        <taxon>Eukaryota</taxon>
        <taxon>Metazoa</taxon>
        <taxon>Chordata</taxon>
        <taxon>Craniata</taxon>
        <taxon>Vertebrata</taxon>
        <taxon>Euteleostomi</taxon>
        <taxon>Actinopterygii</taxon>
        <taxon>Neopterygii</taxon>
        <taxon>Teleostei</taxon>
        <taxon>Neoteleostei</taxon>
        <taxon>Acanthomorphata</taxon>
        <taxon>Eupercaria</taxon>
        <taxon>Labriformes</taxon>
        <taxon>Labridae</taxon>
        <taxon>Xyrichtys</taxon>
    </lineage>
</organism>
<proteinExistence type="predicted"/>
<evidence type="ECO:0000256" key="1">
    <source>
        <dbReference type="SAM" id="MobiDB-lite"/>
    </source>
</evidence>
<feature type="compositionally biased region" description="Basic and acidic residues" evidence="1">
    <location>
        <begin position="10"/>
        <end position="21"/>
    </location>
</feature>
<name>A0AAV1G5M7_XYRNO</name>
<evidence type="ECO:0000313" key="2">
    <source>
        <dbReference type="EMBL" id="CAJ1069322.1"/>
    </source>
</evidence>